<reference evidence="2" key="1">
    <citation type="submission" date="2024-06" db="EMBL/GenBank/DDBJ databases">
        <title>Kribbella sp. strain HUAS MG21 genome sequences.</title>
        <authorList>
            <person name="Mo P."/>
        </authorList>
    </citation>
    <scope>NUCLEOTIDE SEQUENCE</scope>
    <source>
        <strain evidence="2">HUAS MG21</strain>
    </source>
</reference>
<feature type="region of interest" description="Disordered" evidence="1">
    <location>
        <begin position="66"/>
        <end position="86"/>
    </location>
</feature>
<evidence type="ECO:0000256" key="1">
    <source>
        <dbReference type="SAM" id="MobiDB-lite"/>
    </source>
</evidence>
<organism evidence="2">
    <name type="scientific">Kribbella sp. HUAS MG21</name>
    <dbReference type="NCBI Taxonomy" id="3160966"/>
    <lineage>
        <taxon>Bacteria</taxon>
        <taxon>Bacillati</taxon>
        <taxon>Actinomycetota</taxon>
        <taxon>Actinomycetes</taxon>
        <taxon>Propionibacteriales</taxon>
        <taxon>Kribbellaceae</taxon>
        <taxon>Kribbella</taxon>
    </lineage>
</organism>
<gene>
    <name evidence="2" type="ORF">ABN611_25880</name>
</gene>
<evidence type="ECO:0000313" key="2">
    <source>
        <dbReference type="EMBL" id="XBV21982.1"/>
    </source>
</evidence>
<evidence type="ECO:0008006" key="3">
    <source>
        <dbReference type="Google" id="ProtNLM"/>
    </source>
</evidence>
<dbReference type="EMBL" id="CP158165">
    <property type="protein sequence ID" value="XBV21982.1"/>
    <property type="molecule type" value="Genomic_DNA"/>
</dbReference>
<protein>
    <recommendedName>
        <fullName evidence="3">MarR family transcriptional regulator</fullName>
    </recommendedName>
</protein>
<proteinExistence type="predicted"/>
<accession>A0AAU7T5J7</accession>
<dbReference type="RefSeq" id="WP_350274832.1">
    <property type="nucleotide sequence ID" value="NZ_CP158165.1"/>
</dbReference>
<feature type="compositionally biased region" description="Polar residues" evidence="1">
    <location>
        <begin position="70"/>
        <end position="80"/>
    </location>
</feature>
<sequence>MTLRDDVLQLLRGSTVGMTDAQLASQLGKLHQQINQRCRQLAAEGMIVRDASSGIIVNRLNGSEPVATAPQPSTVASAQPSAGAPVVPDRGWPHESAVQGALVGWLAQQGWRILRVADTEIQERGTDVIAQRGGTKLLVEVKGYPGTTYARGAKAGQPKPTPPTLQASHWLANALLKAMRMRGADSEARVVIALPDFPRYRRILTEIEGSLSGGALEAWLLDEQGEPKAAFGNSRGHTIEDR</sequence>
<dbReference type="InterPro" id="IPR011335">
    <property type="entry name" value="Restrct_endonuc-II-like"/>
</dbReference>
<name>A0AAU7T5J7_9ACTN</name>
<dbReference type="AlphaFoldDB" id="A0AAU7T5J7"/>
<dbReference type="SUPFAM" id="SSF52980">
    <property type="entry name" value="Restriction endonuclease-like"/>
    <property type="match status" value="1"/>
</dbReference>